<dbReference type="Proteomes" id="UP001180020">
    <property type="component" value="Unassembled WGS sequence"/>
</dbReference>
<keyword evidence="2" id="KW-1185">Reference proteome</keyword>
<reference evidence="1" key="1">
    <citation type="journal article" date="2023" name="Nat. Commun.">
        <title>Diploid and tetraploid genomes of Acorus and the evolution of monocots.</title>
        <authorList>
            <person name="Ma L."/>
            <person name="Liu K.W."/>
            <person name="Li Z."/>
            <person name="Hsiao Y.Y."/>
            <person name="Qi Y."/>
            <person name="Fu T."/>
            <person name="Tang G.D."/>
            <person name="Zhang D."/>
            <person name="Sun W.H."/>
            <person name="Liu D.K."/>
            <person name="Li Y."/>
            <person name="Chen G.Z."/>
            <person name="Liu X.D."/>
            <person name="Liao X.Y."/>
            <person name="Jiang Y.T."/>
            <person name="Yu X."/>
            <person name="Hao Y."/>
            <person name="Huang J."/>
            <person name="Zhao X.W."/>
            <person name="Ke S."/>
            <person name="Chen Y.Y."/>
            <person name="Wu W.L."/>
            <person name="Hsu J.L."/>
            <person name="Lin Y.F."/>
            <person name="Huang M.D."/>
            <person name="Li C.Y."/>
            <person name="Huang L."/>
            <person name="Wang Z.W."/>
            <person name="Zhao X."/>
            <person name="Zhong W.Y."/>
            <person name="Peng D.H."/>
            <person name="Ahmad S."/>
            <person name="Lan S."/>
            <person name="Zhang J.S."/>
            <person name="Tsai W.C."/>
            <person name="Van de Peer Y."/>
            <person name="Liu Z.J."/>
        </authorList>
    </citation>
    <scope>NUCLEOTIDE SEQUENCE</scope>
    <source>
        <strain evidence="1">CP</strain>
    </source>
</reference>
<accession>A0AAV9D9Q8</accession>
<protein>
    <submittedName>
        <fullName evidence="1">Uncharacterized protein</fullName>
    </submittedName>
</protein>
<comment type="caution">
    <text evidence="1">The sequence shown here is derived from an EMBL/GenBank/DDBJ whole genome shotgun (WGS) entry which is preliminary data.</text>
</comment>
<evidence type="ECO:0000313" key="1">
    <source>
        <dbReference type="EMBL" id="KAK1297632.1"/>
    </source>
</evidence>
<dbReference type="PANTHER" id="PTHR37244:SF1">
    <property type="entry name" value="NADP-SPECIFIC GLUTAMATE DEHYDROGENASE"/>
    <property type="match status" value="1"/>
</dbReference>
<name>A0AAV9D9Q8_ACOCL</name>
<dbReference type="AlphaFoldDB" id="A0AAV9D9Q8"/>
<dbReference type="PANTHER" id="PTHR37244">
    <property type="entry name" value="NADP-SPECIFIC GLUTAMATE DEHYDROGENASE"/>
    <property type="match status" value="1"/>
</dbReference>
<reference evidence="1" key="2">
    <citation type="submission" date="2023-06" db="EMBL/GenBank/DDBJ databases">
        <authorList>
            <person name="Ma L."/>
            <person name="Liu K.-W."/>
            <person name="Li Z."/>
            <person name="Hsiao Y.-Y."/>
            <person name="Qi Y."/>
            <person name="Fu T."/>
            <person name="Tang G."/>
            <person name="Zhang D."/>
            <person name="Sun W.-H."/>
            <person name="Liu D.-K."/>
            <person name="Li Y."/>
            <person name="Chen G.-Z."/>
            <person name="Liu X.-D."/>
            <person name="Liao X.-Y."/>
            <person name="Jiang Y.-T."/>
            <person name="Yu X."/>
            <person name="Hao Y."/>
            <person name="Huang J."/>
            <person name="Zhao X.-W."/>
            <person name="Ke S."/>
            <person name="Chen Y.-Y."/>
            <person name="Wu W.-L."/>
            <person name="Hsu J.-L."/>
            <person name="Lin Y.-F."/>
            <person name="Huang M.-D."/>
            <person name="Li C.-Y."/>
            <person name="Huang L."/>
            <person name="Wang Z.-W."/>
            <person name="Zhao X."/>
            <person name="Zhong W.-Y."/>
            <person name="Peng D.-H."/>
            <person name="Ahmad S."/>
            <person name="Lan S."/>
            <person name="Zhang J.-S."/>
            <person name="Tsai W.-C."/>
            <person name="Van De Peer Y."/>
            <person name="Liu Z.-J."/>
        </authorList>
    </citation>
    <scope>NUCLEOTIDE SEQUENCE</scope>
    <source>
        <strain evidence="1">CP</strain>
        <tissue evidence="1">Leaves</tissue>
    </source>
</reference>
<sequence>MCRGNEYHDFRDRREGDRLNIRAFHLSLYVSHADHSEPLPETLTLVYFPRVVNLSPAYVALHQVRPTGPVRRREAAYASTDRVQVGSGERFEIYIGGERVLKGGSGRGATEVNQAVEPRKFTHSEFTTSTVCFKSEDEA</sequence>
<proteinExistence type="predicted"/>
<evidence type="ECO:0000313" key="2">
    <source>
        <dbReference type="Proteomes" id="UP001180020"/>
    </source>
</evidence>
<organism evidence="1 2">
    <name type="scientific">Acorus calamus</name>
    <name type="common">Sweet flag</name>
    <dbReference type="NCBI Taxonomy" id="4465"/>
    <lineage>
        <taxon>Eukaryota</taxon>
        <taxon>Viridiplantae</taxon>
        <taxon>Streptophyta</taxon>
        <taxon>Embryophyta</taxon>
        <taxon>Tracheophyta</taxon>
        <taxon>Spermatophyta</taxon>
        <taxon>Magnoliopsida</taxon>
        <taxon>Liliopsida</taxon>
        <taxon>Acoraceae</taxon>
        <taxon>Acorus</taxon>
    </lineage>
</organism>
<gene>
    <name evidence="1" type="ORF">QJS10_CPB15g00874</name>
</gene>
<dbReference type="EMBL" id="JAUJYO010000015">
    <property type="protein sequence ID" value="KAK1297632.1"/>
    <property type="molecule type" value="Genomic_DNA"/>
</dbReference>